<dbReference type="EMBL" id="FSQW01000001">
    <property type="protein sequence ID" value="SIN65657.1"/>
    <property type="molecule type" value="Genomic_DNA"/>
</dbReference>
<dbReference type="GO" id="GO:0045881">
    <property type="term" value="P:positive regulation of sporulation resulting in formation of a cellular spore"/>
    <property type="evidence" value="ECO:0007669"/>
    <property type="project" value="TreeGrafter"/>
</dbReference>
<evidence type="ECO:0000313" key="8">
    <source>
        <dbReference type="Proteomes" id="UP000185192"/>
    </source>
</evidence>
<dbReference type="SUPFAM" id="SSF110849">
    <property type="entry name" value="ParB/Sulfiredoxin"/>
    <property type="match status" value="1"/>
</dbReference>
<dbReference type="EC" id="2.1.1.-" evidence="5"/>
<accession>A0A1N6D4M9</accession>
<reference evidence="8" key="1">
    <citation type="submission" date="2016-11" db="EMBL/GenBank/DDBJ databases">
        <authorList>
            <person name="Varghese N."/>
            <person name="Submissions S."/>
        </authorList>
    </citation>
    <scope>NUCLEOTIDE SEQUENCE [LARGE SCALE GENOMIC DNA]</scope>
    <source>
        <strain evidence="8">DSM 22363</strain>
    </source>
</reference>
<evidence type="ECO:0000256" key="2">
    <source>
        <dbReference type="ARBA" id="ARBA00022603"/>
    </source>
</evidence>
<protein>
    <recommendedName>
        <fullName evidence="5">Methyltransferase</fullName>
        <ecNumber evidence="5">2.1.1.-</ecNumber>
    </recommendedName>
</protein>
<dbReference type="InterPro" id="IPR029063">
    <property type="entry name" value="SAM-dependent_MTases_sf"/>
</dbReference>
<dbReference type="InterPro" id="IPR002941">
    <property type="entry name" value="DNA_methylase_N4/N6"/>
</dbReference>
<comment type="similarity">
    <text evidence="1 5">Belongs to the N(4)/N(6)-methyltransferase family.</text>
</comment>
<evidence type="ECO:0000259" key="6">
    <source>
        <dbReference type="SMART" id="SM00470"/>
    </source>
</evidence>
<dbReference type="InterPro" id="IPR015840">
    <property type="entry name" value="DNA_MeTrfase_ParB"/>
</dbReference>
<dbReference type="OrthoDB" id="7806498at2"/>
<evidence type="ECO:0000256" key="5">
    <source>
        <dbReference type="RuleBase" id="RU362026"/>
    </source>
</evidence>
<dbReference type="InterPro" id="IPR002052">
    <property type="entry name" value="DNA_methylase_N6_adenine_CS"/>
</dbReference>
<dbReference type="GO" id="GO:0003677">
    <property type="term" value="F:DNA binding"/>
    <property type="evidence" value="ECO:0007669"/>
    <property type="project" value="InterPro"/>
</dbReference>
<organism evidence="7 8">
    <name type="scientific">Parasphingorhabdus marina DSM 22363</name>
    <dbReference type="NCBI Taxonomy" id="1123272"/>
    <lineage>
        <taxon>Bacteria</taxon>
        <taxon>Pseudomonadati</taxon>
        <taxon>Pseudomonadota</taxon>
        <taxon>Alphaproteobacteria</taxon>
        <taxon>Sphingomonadales</taxon>
        <taxon>Sphingomonadaceae</taxon>
        <taxon>Parasphingorhabdus</taxon>
    </lineage>
</organism>
<sequence>MENQNTAANELSFKHPAIEIVALDSLSPNPKNSRTHSAKQIVQVGASIEKFGFLNPLIVDEKGVVLAGHGRLEAARALGLKGIPIIRLTHMSEADKRAYMLADNRLAELSGWDQAKRSEELSFLLETDYDFAVTGFELSDINFDADVGEPELPTIEPPVTLSDPDAFAVCRAGDEWHIGDHRLLVDDARDPEVWDRLMADAGKAAMVIADPPYNVPIDGHVSGLGKHRHREFAVASGEMSEAEFTQFLRSVFRLCVMHSADGSIHYHFMDHRHMREIIDAAEGVYTERKQVIVWNKTNASNGTFYRSKHELVFVFKSGKAKHKNNFGLGETGRYRTNVWDYPGANVPRKGRDKDLADHPTVKPVAMIADAILDCSDPGDIICDPFLGSGTTLHAAHITGRRGFGIEIDPLYADTIIHRMREIGVETVHRSGVSFDEIAAFRRSDAGVA</sequence>
<dbReference type="PANTHER" id="PTHR33375:SF1">
    <property type="entry name" value="CHROMOSOME-PARTITIONING PROTEIN PARB-RELATED"/>
    <property type="match status" value="1"/>
</dbReference>
<dbReference type="GO" id="GO:0032259">
    <property type="term" value="P:methylation"/>
    <property type="evidence" value="ECO:0007669"/>
    <property type="project" value="UniProtKB-KW"/>
</dbReference>
<dbReference type="InterPro" id="IPR003115">
    <property type="entry name" value="ParB_N"/>
</dbReference>
<keyword evidence="3" id="KW-0808">Transferase</keyword>
<dbReference type="AlphaFoldDB" id="A0A1N6D4M9"/>
<dbReference type="InterPro" id="IPR050336">
    <property type="entry name" value="Chromosome_partition/occlusion"/>
</dbReference>
<evidence type="ECO:0000256" key="3">
    <source>
        <dbReference type="ARBA" id="ARBA00022679"/>
    </source>
</evidence>
<dbReference type="PANTHER" id="PTHR33375">
    <property type="entry name" value="CHROMOSOME-PARTITIONING PROTEIN PARB-RELATED"/>
    <property type="match status" value="1"/>
</dbReference>
<dbReference type="GO" id="GO:0009007">
    <property type="term" value="F:site-specific DNA-methyltransferase (adenine-specific) activity"/>
    <property type="evidence" value="ECO:0007669"/>
    <property type="project" value="UniProtKB-EC"/>
</dbReference>
<keyword evidence="2 7" id="KW-0489">Methyltransferase</keyword>
<dbReference type="STRING" id="1123272.SAMN02745824_1531"/>
<evidence type="ECO:0000313" key="7">
    <source>
        <dbReference type="EMBL" id="SIN65657.1"/>
    </source>
</evidence>
<proteinExistence type="inferred from homology"/>
<dbReference type="GO" id="GO:0008170">
    <property type="term" value="F:N-methyltransferase activity"/>
    <property type="evidence" value="ECO:0007669"/>
    <property type="project" value="InterPro"/>
</dbReference>
<dbReference type="SMART" id="SM00470">
    <property type="entry name" value="ParB"/>
    <property type="match status" value="1"/>
</dbReference>
<dbReference type="GO" id="GO:0007059">
    <property type="term" value="P:chromosome segregation"/>
    <property type="evidence" value="ECO:0007669"/>
    <property type="project" value="TreeGrafter"/>
</dbReference>
<dbReference type="CDD" id="cd16403">
    <property type="entry name" value="ParB_N_like_MT"/>
    <property type="match status" value="1"/>
</dbReference>
<evidence type="ECO:0000256" key="4">
    <source>
        <dbReference type="ARBA" id="ARBA00047942"/>
    </source>
</evidence>
<name>A0A1N6D4M9_9SPHN</name>
<dbReference type="InterPro" id="IPR001091">
    <property type="entry name" value="RM_Methyltransferase"/>
</dbReference>
<dbReference type="Proteomes" id="UP000185192">
    <property type="component" value="Unassembled WGS sequence"/>
</dbReference>
<comment type="catalytic activity">
    <reaction evidence="4">
        <text>a 2'-deoxyadenosine in DNA + S-adenosyl-L-methionine = an N(6)-methyl-2'-deoxyadenosine in DNA + S-adenosyl-L-homocysteine + H(+)</text>
        <dbReference type="Rhea" id="RHEA:15197"/>
        <dbReference type="Rhea" id="RHEA-COMP:12418"/>
        <dbReference type="Rhea" id="RHEA-COMP:12419"/>
        <dbReference type="ChEBI" id="CHEBI:15378"/>
        <dbReference type="ChEBI" id="CHEBI:57856"/>
        <dbReference type="ChEBI" id="CHEBI:59789"/>
        <dbReference type="ChEBI" id="CHEBI:90615"/>
        <dbReference type="ChEBI" id="CHEBI:90616"/>
        <dbReference type="EC" id="2.1.1.72"/>
    </reaction>
</comment>
<dbReference type="Gene3D" id="3.90.1530.10">
    <property type="entry name" value="Conserved hypothetical protein from pyrococcus furiosus pfu- 392566-001, ParB domain"/>
    <property type="match status" value="1"/>
</dbReference>
<evidence type="ECO:0000256" key="1">
    <source>
        <dbReference type="ARBA" id="ARBA00006594"/>
    </source>
</evidence>
<feature type="domain" description="ParB-like N-terminal" evidence="6">
    <location>
        <begin position="19"/>
        <end position="105"/>
    </location>
</feature>
<dbReference type="InterPro" id="IPR036086">
    <property type="entry name" value="ParB/Sulfiredoxin_sf"/>
</dbReference>
<dbReference type="GO" id="GO:0005694">
    <property type="term" value="C:chromosome"/>
    <property type="evidence" value="ECO:0007669"/>
    <property type="project" value="TreeGrafter"/>
</dbReference>
<dbReference type="RefSeq" id="WP_074204443.1">
    <property type="nucleotide sequence ID" value="NZ_FSQW01000001.1"/>
</dbReference>
<gene>
    <name evidence="7" type="ORF">SAMN02745824_1531</name>
</gene>
<dbReference type="Gene3D" id="3.40.50.150">
    <property type="entry name" value="Vaccinia Virus protein VP39"/>
    <property type="match status" value="1"/>
</dbReference>
<dbReference type="Pfam" id="PF01555">
    <property type="entry name" value="N6_N4_Mtase"/>
    <property type="match status" value="1"/>
</dbReference>
<dbReference type="PRINTS" id="PR00508">
    <property type="entry name" value="S21N4MTFRASE"/>
</dbReference>
<dbReference type="PIRSF" id="PIRSF036758">
    <property type="entry name" value="Aden_M_ParB"/>
    <property type="match status" value="1"/>
</dbReference>
<dbReference type="SUPFAM" id="SSF53335">
    <property type="entry name" value="S-adenosyl-L-methionine-dependent methyltransferases"/>
    <property type="match status" value="1"/>
</dbReference>
<keyword evidence="8" id="KW-1185">Reference proteome</keyword>
<dbReference type="PROSITE" id="PS00092">
    <property type="entry name" value="N6_MTASE"/>
    <property type="match status" value="1"/>
</dbReference>
<dbReference type="Pfam" id="PF02195">
    <property type="entry name" value="ParB_N"/>
    <property type="match status" value="1"/>
</dbReference>